<dbReference type="InterPro" id="IPR023210">
    <property type="entry name" value="NADP_OxRdtase_dom"/>
</dbReference>
<dbReference type="GO" id="GO:0016491">
    <property type="term" value="F:oxidoreductase activity"/>
    <property type="evidence" value="ECO:0007669"/>
    <property type="project" value="UniProtKB-KW"/>
</dbReference>
<dbReference type="PANTHER" id="PTHR43364:SF2">
    <property type="entry name" value="ARYL-ALCOHOL DEHYDROGENASE AAD10-RELATED"/>
    <property type="match status" value="1"/>
</dbReference>
<dbReference type="AlphaFoldDB" id="A0AAN7AN36"/>
<dbReference type="EMBL" id="MU864359">
    <property type="protein sequence ID" value="KAK4191485.1"/>
    <property type="molecule type" value="Genomic_DNA"/>
</dbReference>
<comment type="caution">
    <text evidence="4">The sequence shown here is derived from an EMBL/GenBank/DDBJ whole genome shotgun (WGS) entry which is preliminary data.</text>
</comment>
<evidence type="ECO:0000313" key="5">
    <source>
        <dbReference type="Proteomes" id="UP001302126"/>
    </source>
</evidence>
<feature type="domain" description="NADP-dependent oxidoreductase" evidence="3">
    <location>
        <begin position="28"/>
        <end position="338"/>
    </location>
</feature>
<name>A0AAN7AN36_9PEZI</name>
<gene>
    <name evidence="4" type="ORF">QBC35DRAFT_14425</name>
</gene>
<proteinExistence type="inferred from homology"/>
<protein>
    <submittedName>
        <fullName evidence="4">Aryl-alcohol dehydrogenase</fullName>
    </submittedName>
</protein>
<sequence length="380" mass="42153">MSLLPGPTTELGRYRILASTAGIRVSPLVLGGGNIGTVLNAYMSGGLNREEAFAYLDSFVEAGGNWVDTSNAYQAEQSETWIGDWMAARGNRDRIVVATKFTNDFRAHDPAVGKGHPNYSGNSRKSLHVSVAESLRKLQTAYIDILYVHWWDYTTSIKELMDSLHVLVQQGKVLYLGASNFPAWVVAAANTYAIEQGKTPFSVYTGRWNVLLRDLEREVLPMARQFGMAIVPWGAVGMGKWKTKKEVEERLAKGEQLRALYGSPEQTEDDIKMSEALGKVAEEHGIESLTAVALAYLMSKYPRVYPIIGGRRVEQLHDNIKSLSITLTEEQILYLESIKPFDLGWPGNFIGQDPFLKLAGTQPVTATTLGRFAHIKLDKP</sequence>
<evidence type="ECO:0000259" key="3">
    <source>
        <dbReference type="Pfam" id="PF00248"/>
    </source>
</evidence>
<reference evidence="4" key="2">
    <citation type="submission" date="2023-05" db="EMBL/GenBank/DDBJ databases">
        <authorList>
            <consortium name="Lawrence Berkeley National Laboratory"/>
            <person name="Steindorff A."/>
            <person name="Hensen N."/>
            <person name="Bonometti L."/>
            <person name="Westerberg I."/>
            <person name="Brannstrom I.O."/>
            <person name="Guillou S."/>
            <person name="Cros-Aarteil S."/>
            <person name="Calhoun S."/>
            <person name="Haridas S."/>
            <person name="Kuo A."/>
            <person name="Mondo S."/>
            <person name="Pangilinan J."/>
            <person name="Riley R."/>
            <person name="Labutti K."/>
            <person name="Andreopoulos B."/>
            <person name="Lipzen A."/>
            <person name="Chen C."/>
            <person name="Yanf M."/>
            <person name="Daum C."/>
            <person name="Ng V."/>
            <person name="Clum A."/>
            <person name="Ohm R."/>
            <person name="Martin F."/>
            <person name="Silar P."/>
            <person name="Natvig D."/>
            <person name="Lalanne C."/>
            <person name="Gautier V."/>
            <person name="Ament-Velasquez S.L."/>
            <person name="Kruys A."/>
            <person name="Hutchinson M.I."/>
            <person name="Powell A.J."/>
            <person name="Barry K."/>
            <person name="Miller A.N."/>
            <person name="Grigoriev I.V."/>
            <person name="Debuchy R."/>
            <person name="Gladieux P."/>
            <person name="Thoren M.H."/>
            <person name="Johannesson H."/>
        </authorList>
    </citation>
    <scope>NUCLEOTIDE SEQUENCE</scope>
    <source>
        <strain evidence="4">PSN309</strain>
    </source>
</reference>
<keyword evidence="5" id="KW-1185">Reference proteome</keyword>
<organism evidence="4 5">
    <name type="scientific">Podospora australis</name>
    <dbReference type="NCBI Taxonomy" id="1536484"/>
    <lineage>
        <taxon>Eukaryota</taxon>
        <taxon>Fungi</taxon>
        <taxon>Dikarya</taxon>
        <taxon>Ascomycota</taxon>
        <taxon>Pezizomycotina</taxon>
        <taxon>Sordariomycetes</taxon>
        <taxon>Sordariomycetidae</taxon>
        <taxon>Sordariales</taxon>
        <taxon>Podosporaceae</taxon>
        <taxon>Podospora</taxon>
    </lineage>
</organism>
<accession>A0AAN7AN36</accession>
<keyword evidence="1" id="KW-0560">Oxidoreductase</keyword>
<evidence type="ECO:0000256" key="1">
    <source>
        <dbReference type="ARBA" id="ARBA00023002"/>
    </source>
</evidence>
<reference evidence="4" key="1">
    <citation type="journal article" date="2023" name="Mol. Phylogenet. Evol.">
        <title>Genome-scale phylogeny and comparative genomics of the fungal order Sordariales.</title>
        <authorList>
            <person name="Hensen N."/>
            <person name="Bonometti L."/>
            <person name="Westerberg I."/>
            <person name="Brannstrom I.O."/>
            <person name="Guillou S."/>
            <person name="Cros-Aarteil S."/>
            <person name="Calhoun S."/>
            <person name="Haridas S."/>
            <person name="Kuo A."/>
            <person name="Mondo S."/>
            <person name="Pangilinan J."/>
            <person name="Riley R."/>
            <person name="LaButti K."/>
            <person name="Andreopoulos B."/>
            <person name="Lipzen A."/>
            <person name="Chen C."/>
            <person name="Yan M."/>
            <person name="Daum C."/>
            <person name="Ng V."/>
            <person name="Clum A."/>
            <person name="Steindorff A."/>
            <person name="Ohm R.A."/>
            <person name="Martin F."/>
            <person name="Silar P."/>
            <person name="Natvig D.O."/>
            <person name="Lalanne C."/>
            <person name="Gautier V."/>
            <person name="Ament-Velasquez S.L."/>
            <person name="Kruys A."/>
            <person name="Hutchinson M.I."/>
            <person name="Powell A.J."/>
            <person name="Barry K."/>
            <person name="Miller A.N."/>
            <person name="Grigoriev I.V."/>
            <person name="Debuchy R."/>
            <person name="Gladieux P."/>
            <person name="Hiltunen Thoren M."/>
            <person name="Johannesson H."/>
        </authorList>
    </citation>
    <scope>NUCLEOTIDE SEQUENCE</scope>
    <source>
        <strain evidence="4">PSN309</strain>
    </source>
</reference>
<dbReference type="PANTHER" id="PTHR43364">
    <property type="entry name" value="NADH-SPECIFIC METHYLGLYOXAL REDUCTASE-RELATED"/>
    <property type="match status" value="1"/>
</dbReference>
<dbReference type="Proteomes" id="UP001302126">
    <property type="component" value="Unassembled WGS sequence"/>
</dbReference>
<evidence type="ECO:0000313" key="4">
    <source>
        <dbReference type="EMBL" id="KAK4191485.1"/>
    </source>
</evidence>
<dbReference type="InterPro" id="IPR050523">
    <property type="entry name" value="AKR_Detox_Biosynth"/>
</dbReference>
<evidence type="ECO:0000256" key="2">
    <source>
        <dbReference type="ARBA" id="ARBA00038157"/>
    </source>
</evidence>
<dbReference type="Gene3D" id="3.20.20.100">
    <property type="entry name" value="NADP-dependent oxidoreductase domain"/>
    <property type="match status" value="1"/>
</dbReference>
<dbReference type="Pfam" id="PF00248">
    <property type="entry name" value="Aldo_ket_red"/>
    <property type="match status" value="1"/>
</dbReference>
<dbReference type="InterPro" id="IPR036812">
    <property type="entry name" value="NAD(P)_OxRdtase_dom_sf"/>
</dbReference>
<dbReference type="SUPFAM" id="SSF51430">
    <property type="entry name" value="NAD(P)-linked oxidoreductase"/>
    <property type="match status" value="1"/>
</dbReference>
<comment type="similarity">
    <text evidence="2">Belongs to the aldo/keto reductase family. Aldo/keto reductase 2 subfamily.</text>
</comment>